<dbReference type="PANTHER" id="PTHR12087">
    <property type="entry name" value="ORIGIN RECOGNITION COMPLEX SUBUNIT 4"/>
    <property type="match status" value="1"/>
</dbReference>
<name>A8PUF4_MALGO</name>
<evidence type="ECO:0000313" key="8">
    <source>
        <dbReference type="EMBL" id="EDP44867.1"/>
    </source>
</evidence>
<dbReference type="InterPro" id="IPR016527">
    <property type="entry name" value="ORC4"/>
</dbReference>
<dbReference type="OrthoDB" id="343623at2759"/>
<evidence type="ECO:0000256" key="3">
    <source>
        <dbReference type="ARBA" id="ARBA00022705"/>
    </source>
</evidence>
<dbReference type="InterPro" id="IPR032705">
    <property type="entry name" value="ORC4_C"/>
</dbReference>
<dbReference type="VEuPathDB" id="FungiDB:MGL_0674"/>
<protein>
    <submittedName>
        <fullName evidence="8">Uncharacterized protein</fullName>
    </submittedName>
</protein>
<dbReference type="InParanoid" id="A8PUF4"/>
<evidence type="ECO:0000256" key="2">
    <source>
        <dbReference type="ARBA" id="ARBA00005334"/>
    </source>
</evidence>
<comment type="similarity">
    <text evidence="2">Belongs to the ORC4 family.</text>
</comment>
<dbReference type="Gene3D" id="3.40.50.300">
    <property type="entry name" value="P-loop containing nucleotide triphosphate hydrolases"/>
    <property type="match status" value="2"/>
</dbReference>
<comment type="caution">
    <text evidence="8">The sequence shown here is derived from an EMBL/GenBank/DDBJ whole genome shotgun (WGS) entry which is preliminary data.</text>
</comment>
<dbReference type="Proteomes" id="UP000008837">
    <property type="component" value="Unassembled WGS sequence"/>
</dbReference>
<evidence type="ECO:0000256" key="4">
    <source>
        <dbReference type="ARBA" id="ARBA00023125"/>
    </source>
</evidence>
<evidence type="ECO:0000256" key="1">
    <source>
        <dbReference type="ARBA" id="ARBA00004123"/>
    </source>
</evidence>
<dbReference type="InterPro" id="IPR027417">
    <property type="entry name" value="P-loop_NTPase"/>
</dbReference>
<evidence type="ECO:0000259" key="6">
    <source>
        <dbReference type="Pfam" id="PF13191"/>
    </source>
</evidence>
<dbReference type="Pfam" id="PF13191">
    <property type="entry name" value="AAA_16"/>
    <property type="match status" value="1"/>
</dbReference>
<evidence type="ECO:0000256" key="5">
    <source>
        <dbReference type="ARBA" id="ARBA00023242"/>
    </source>
</evidence>
<evidence type="ECO:0000259" key="7">
    <source>
        <dbReference type="Pfam" id="PF14629"/>
    </source>
</evidence>
<dbReference type="GeneID" id="5856387"/>
<keyword evidence="5" id="KW-0539">Nucleus</keyword>
<organism evidence="8 9">
    <name type="scientific">Malassezia globosa (strain ATCC MYA-4612 / CBS 7966)</name>
    <name type="common">Dandruff-associated fungus</name>
    <dbReference type="NCBI Taxonomy" id="425265"/>
    <lineage>
        <taxon>Eukaryota</taxon>
        <taxon>Fungi</taxon>
        <taxon>Dikarya</taxon>
        <taxon>Basidiomycota</taxon>
        <taxon>Ustilaginomycotina</taxon>
        <taxon>Malasseziomycetes</taxon>
        <taxon>Malasseziales</taxon>
        <taxon>Malasseziaceae</taxon>
        <taxon>Malassezia</taxon>
    </lineage>
</organism>
<dbReference type="Pfam" id="PF14629">
    <property type="entry name" value="ORC4_C"/>
    <property type="match status" value="1"/>
</dbReference>
<dbReference type="EMBL" id="AAYY01000002">
    <property type="protein sequence ID" value="EDP44867.1"/>
    <property type="molecule type" value="Genomic_DNA"/>
</dbReference>
<dbReference type="STRING" id="425265.A8PUF4"/>
<keyword evidence="3" id="KW-0235">DNA replication</keyword>
<dbReference type="OMA" id="NDRSAMK"/>
<dbReference type="KEGG" id="mgl:MGL_0674"/>
<accession>A8PUF4</accession>
<dbReference type="RefSeq" id="XP_001732081.1">
    <property type="nucleotide sequence ID" value="XM_001732029.1"/>
</dbReference>
<keyword evidence="4" id="KW-0238">DNA-binding</keyword>
<sequence length="621" mass="67892">MVDRIASWPKDDDAFQSHLQEQRHAILSILSNALPPAADTEPYMGQECVGLGDAWRALYALVRSSVHEHEGNSCIVVGESGCGKSLLVESVLRRIKAECHDKEQMGQHASPWTVSLSALVHPTDRQCLSDMARQLMDQGAMGLDDVDDILGREQQDMDSDTESDDRPLAEWASASLPPTMHRARSPTQTGMGLEAHLALDPEFESEHLVDADVEEAGMAEEDDDEEGEGEEELVASDNVVSVREHAAHAQPNASASVPDSFAQSILSTLSATLSHILSLLTRTSSTGETSHKRPLVIVLDQFEQFAQRPRQALLYCLLDAVQAASYAPGLLIIGLSTRVDAPDFLEKRVKSRFSHRSVHVHPPSFEQYIILTRTALLAGASPSTPFGKTWCHEVDALLQDSAFRACIQHLHALSGDVRFLYQALTPPVAALSVASPCLEAGAFVHAAELQRHDPTLAFMLELSMPEMVLMITARHLQLSEHEPFTFEMCFHHICQFVKRAQRDLGTAIDATERRIVNVSMAGLDALASREPMQQAFQRLLDAELLLPEPARVTLALPSGIASRTGTVTSPYGTLPGPTVIPTFLRVRSQVSAKAILESVCSPERVEPLSSLIVKWAESTGL</sequence>
<feature type="domain" description="Orc1-like AAA ATPase" evidence="6">
    <location>
        <begin position="48"/>
        <end position="327"/>
    </location>
</feature>
<dbReference type="GO" id="GO:0003688">
    <property type="term" value="F:DNA replication origin binding"/>
    <property type="evidence" value="ECO:0007669"/>
    <property type="project" value="TreeGrafter"/>
</dbReference>
<reference evidence="8 9" key="1">
    <citation type="journal article" date="2007" name="Proc. Natl. Acad. Sci. U.S.A.">
        <title>Dandruff-associated Malassezia genomes reveal convergent and divergent virulence traits shared with plant and human fungal pathogens.</title>
        <authorList>
            <person name="Xu J."/>
            <person name="Saunders C.W."/>
            <person name="Hu P."/>
            <person name="Grant R.A."/>
            <person name="Boekhout T."/>
            <person name="Kuramae E.E."/>
            <person name="Kronstad J.W."/>
            <person name="Deangelis Y.M."/>
            <person name="Reeder N.L."/>
            <person name="Johnstone K.R."/>
            <person name="Leland M."/>
            <person name="Fieno A.M."/>
            <person name="Begley W.M."/>
            <person name="Sun Y."/>
            <person name="Lacey M.P."/>
            <person name="Chaudhary T."/>
            <person name="Keough T."/>
            <person name="Chu L."/>
            <person name="Sears R."/>
            <person name="Yuan B."/>
            <person name="Dawson T.L.Jr."/>
        </authorList>
    </citation>
    <scope>NUCLEOTIDE SEQUENCE [LARGE SCALE GENOMIC DNA]</scope>
    <source>
        <strain evidence="9">ATCC MYA-4612 / CBS 7966</strain>
    </source>
</reference>
<dbReference type="InterPro" id="IPR041664">
    <property type="entry name" value="AAA_16"/>
</dbReference>
<evidence type="ECO:0000313" key="9">
    <source>
        <dbReference type="Proteomes" id="UP000008837"/>
    </source>
</evidence>
<dbReference type="AlphaFoldDB" id="A8PUF4"/>
<dbReference type="PANTHER" id="PTHR12087:SF0">
    <property type="entry name" value="ORIGIN RECOGNITION COMPLEX SUBUNIT 4"/>
    <property type="match status" value="1"/>
</dbReference>
<feature type="domain" description="Origin recognition complex subunit 4 C-terminal" evidence="7">
    <location>
        <begin position="383"/>
        <end position="549"/>
    </location>
</feature>
<proteinExistence type="inferred from homology"/>
<dbReference type="SUPFAM" id="SSF52540">
    <property type="entry name" value="P-loop containing nucleoside triphosphate hydrolases"/>
    <property type="match status" value="1"/>
</dbReference>
<dbReference type="GO" id="GO:0005664">
    <property type="term" value="C:nuclear origin of replication recognition complex"/>
    <property type="evidence" value="ECO:0007669"/>
    <property type="project" value="TreeGrafter"/>
</dbReference>
<gene>
    <name evidence="8" type="ORF">MGL_0674</name>
</gene>
<comment type="subcellular location">
    <subcellularLocation>
        <location evidence="1">Nucleus</location>
    </subcellularLocation>
</comment>
<keyword evidence="9" id="KW-1185">Reference proteome</keyword>
<dbReference type="GO" id="GO:0006270">
    <property type="term" value="P:DNA replication initiation"/>
    <property type="evidence" value="ECO:0007669"/>
    <property type="project" value="TreeGrafter"/>
</dbReference>